<dbReference type="SUPFAM" id="SSF56112">
    <property type="entry name" value="Protein kinase-like (PK-like)"/>
    <property type="match status" value="1"/>
</dbReference>
<dbReference type="SMART" id="SM00326">
    <property type="entry name" value="SH3"/>
    <property type="match status" value="1"/>
</dbReference>
<feature type="compositionally biased region" description="Polar residues" evidence="4">
    <location>
        <begin position="553"/>
        <end position="570"/>
    </location>
</feature>
<protein>
    <recommendedName>
        <fullName evidence="9">Mitogen-activated protein kinase kinase kinase</fullName>
    </recommendedName>
</protein>
<feature type="compositionally biased region" description="Polar residues" evidence="4">
    <location>
        <begin position="805"/>
        <end position="820"/>
    </location>
</feature>
<dbReference type="Proteomes" id="UP001328107">
    <property type="component" value="Unassembled WGS sequence"/>
</dbReference>
<feature type="region of interest" description="Disordered" evidence="4">
    <location>
        <begin position="31"/>
        <end position="50"/>
    </location>
</feature>
<dbReference type="GO" id="GO:0007165">
    <property type="term" value="P:signal transduction"/>
    <property type="evidence" value="ECO:0007669"/>
    <property type="project" value="TreeGrafter"/>
</dbReference>
<evidence type="ECO:0000313" key="8">
    <source>
        <dbReference type="Proteomes" id="UP001328107"/>
    </source>
</evidence>
<dbReference type="EMBL" id="BTRK01000006">
    <property type="protein sequence ID" value="GMR59072.1"/>
    <property type="molecule type" value="Genomic_DNA"/>
</dbReference>
<feature type="compositionally biased region" description="Polar residues" evidence="4">
    <location>
        <begin position="854"/>
        <end position="864"/>
    </location>
</feature>
<dbReference type="PANTHER" id="PTHR23257:SF977">
    <property type="entry name" value="MITOGEN-ACTIVATED PROTEIN KINASE KINASE KINASE MLK-1"/>
    <property type="match status" value="1"/>
</dbReference>
<dbReference type="AlphaFoldDB" id="A0AAN5DAL7"/>
<feature type="compositionally biased region" description="Basic and acidic residues" evidence="4">
    <location>
        <begin position="647"/>
        <end position="669"/>
    </location>
</feature>
<dbReference type="Pfam" id="PF07714">
    <property type="entry name" value="PK_Tyr_Ser-Thr"/>
    <property type="match status" value="1"/>
</dbReference>
<comment type="similarity">
    <text evidence="1">Belongs to the protein kinase superfamily. STE Ser/Thr protein kinase family. MAP kinase kinase kinase subfamily.</text>
</comment>
<feature type="region of interest" description="Disordered" evidence="4">
    <location>
        <begin position="973"/>
        <end position="1020"/>
    </location>
</feature>
<proteinExistence type="inferred from homology"/>
<dbReference type="Pfam" id="PF00018">
    <property type="entry name" value="SH3_1"/>
    <property type="match status" value="1"/>
</dbReference>
<evidence type="ECO:0008006" key="9">
    <source>
        <dbReference type="Google" id="ProtNLM"/>
    </source>
</evidence>
<feature type="compositionally biased region" description="Low complexity" evidence="4">
    <location>
        <begin position="693"/>
        <end position="702"/>
    </location>
</feature>
<feature type="compositionally biased region" description="Polar residues" evidence="4">
    <location>
        <begin position="758"/>
        <end position="767"/>
    </location>
</feature>
<dbReference type="InterPro" id="IPR036028">
    <property type="entry name" value="SH3-like_dom_sf"/>
</dbReference>
<feature type="compositionally biased region" description="Polar residues" evidence="4">
    <location>
        <begin position="1008"/>
        <end position="1020"/>
    </location>
</feature>
<dbReference type="SMART" id="SM00220">
    <property type="entry name" value="S_TKc"/>
    <property type="match status" value="1"/>
</dbReference>
<sequence>STSKPPVAMENGEMEAGFEDYVNLDHMGQPANVSTRRASRQSGIDDPMPFQPDAVRMRQNNTDEEQIYEICYDYKARQHDELDLRRGSVVKVVKDAETGWYQGLVDGKVGVFPKNYIRAIGPCNFKKIAADDIQILALIGEGAAGQVHNATYNGKSIAFKKYKFLGNERERREDVIEKIIYSVKREAAYFSNLRHENIVELYGICLEFPTIGLVLELCQGGTLSQVYRKVANAAVPKRILVDWAQQMCAAMEAIASKFVHRDLKMDNVLVLQKVCFCALPSGKSMPDRPNSDLYSHENIQANGVCSDCWGTAFDRLKLKLTDFGLTRENSSESRQSVAAGTSAWIAPEAYQKNLYSEYSDVWSFGVVLWELVTRKQPYEDLCKGNNATIPFFVAMGSFKLETTKEFPTAIATIIKACLQMDPENRPTFRQIRHMLAEYMDDLMRVNDPTEYIEQQKLEVALKNDMAALKKAGALEEHFKFCEEQIRKYASNAPKPAERVAIHKKVTKREIGEPTAPRILFHIPPGGTLPRNLDHAESRILSDIWPHQPLKPTLSKSQPNLNQIHASPQSKMSRDRHQGIRKKKEKVVEDVAGFDEYMRESSSNLEDQESVGNIFSQSHDERVHSSMHPGAGEKRGSDGSVSVKGSRSTKEGHSKIDKIKKFFMGKREARSPAPRHSSVSIDSNEDHDHSVTPSRSQSMSSSMASSALLYNTTRTPIDVGIMYGHEQKKATSGGKSPDGRRSNGMGDSNEERKRKNILPTHNTKTYTKVSPLPHPSSSPAAIFAASQSASVSGYSATNCAYGGLSSTAGSSRPSGLSQQQPLYHAGSSSSSSNSATPVGMDEEYPPGGGAIDDLSYTQLHPSLNGPSRPPPELHPRRRHGESFHPGLSTIVPVEQSSPTHMDIASLPSTLRGRSRTVSGCADSPVGCTSVVSSPYMEMPCSAAVVVNDGHGRGGRRDSSPDYIVNPSYEPYRSMARRLDSPCSPPGCSPPPLPPALPPRSHPTPHPHPQSTATEYLTLSTK</sequence>
<name>A0AAN5DAL7_9BILA</name>
<dbReference type="SUPFAM" id="SSF50044">
    <property type="entry name" value="SH3-domain"/>
    <property type="match status" value="1"/>
</dbReference>
<reference evidence="8" key="1">
    <citation type="submission" date="2022-10" db="EMBL/GenBank/DDBJ databases">
        <title>Genome assembly of Pristionchus species.</title>
        <authorList>
            <person name="Yoshida K."/>
            <person name="Sommer R.J."/>
        </authorList>
    </citation>
    <scope>NUCLEOTIDE SEQUENCE [LARGE SCALE GENOMIC DNA]</scope>
    <source>
        <strain evidence="8">RS5460</strain>
    </source>
</reference>
<evidence type="ECO:0000256" key="4">
    <source>
        <dbReference type="SAM" id="MobiDB-lite"/>
    </source>
</evidence>
<dbReference type="InterPro" id="IPR000719">
    <property type="entry name" value="Prot_kinase_dom"/>
</dbReference>
<dbReference type="PROSITE" id="PS50011">
    <property type="entry name" value="PROTEIN_KINASE_DOM"/>
    <property type="match status" value="1"/>
</dbReference>
<feature type="domain" description="Protein kinase" evidence="6">
    <location>
        <begin position="133"/>
        <end position="439"/>
    </location>
</feature>
<dbReference type="GO" id="GO:0005737">
    <property type="term" value="C:cytoplasm"/>
    <property type="evidence" value="ECO:0007669"/>
    <property type="project" value="TreeGrafter"/>
</dbReference>
<evidence type="ECO:0000256" key="1">
    <source>
        <dbReference type="ARBA" id="ARBA00006529"/>
    </source>
</evidence>
<evidence type="ECO:0000259" key="6">
    <source>
        <dbReference type="PROSITE" id="PS50011"/>
    </source>
</evidence>
<dbReference type="Gene3D" id="2.30.30.40">
    <property type="entry name" value="SH3 Domains"/>
    <property type="match status" value="1"/>
</dbReference>
<dbReference type="PROSITE" id="PS00108">
    <property type="entry name" value="PROTEIN_KINASE_ST"/>
    <property type="match status" value="1"/>
</dbReference>
<dbReference type="InterPro" id="IPR011009">
    <property type="entry name" value="Kinase-like_dom_sf"/>
</dbReference>
<feature type="region of interest" description="Disordered" evidence="4">
    <location>
        <begin position="805"/>
        <end position="886"/>
    </location>
</feature>
<feature type="compositionally biased region" description="Polar residues" evidence="4">
    <location>
        <begin position="31"/>
        <end position="42"/>
    </location>
</feature>
<accession>A0AAN5DAL7</accession>
<evidence type="ECO:0000256" key="3">
    <source>
        <dbReference type="PROSITE-ProRule" id="PRU00192"/>
    </source>
</evidence>
<feature type="region of interest" description="Disordered" evidence="4">
    <location>
        <begin position="551"/>
        <end position="584"/>
    </location>
</feature>
<dbReference type="GO" id="GO:0006950">
    <property type="term" value="P:response to stress"/>
    <property type="evidence" value="ECO:0007669"/>
    <property type="project" value="UniProtKB-ARBA"/>
</dbReference>
<evidence type="ECO:0000313" key="7">
    <source>
        <dbReference type="EMBL" id="GMR59072.1"/>
    </source>
</evidence>
<comment type="caution">
    <text evidence="7">The sequence shown here is derived from an EMBL/GenBank/DDBJ whole genome shotgun (WGS) entry which is preliminary data.</text>
</comment>
<evidence type="ECO:0000259" key="5">
    <source>
        <dbReference type="PROSITE" id="PS50002"/>
    </source>
</evidence>
<dbReference type="PROSITE" id="PS50002">
    <property type="entry name" value="SH3"/>
    <property type="match status" value="1"/>
</dbReference>
<dbReference type="InterPro" id="IPR008271">
    <property type="entry name" value="Ser/Thr_kinase_AS"/>
</dbReference>
<dbReference type="Gene3D" id="3.30.200.20">
    <property type="entry name" value="Phosphorylase Kinase, domain 1"/>
    <property type="match status" value="1"/>
</dbReference>
<dbReference type="InterPro" id="IPR050167">
    <property type="entry name" value="Ser_Thr_protein_kinase"/>
</dbReference>
<feature type="non-terminal residue" evidence="7">
    <location>
        <position position="1"/>
    </location>
</feature>
<feature type="region of interest" description="Disordered" evidence="4">
    <location>
        <begin position="726"/>
        <end position="775"/>
    </location>
</feature>
<feature type="domain" description="SH3" evidence="5">
    <location>
        <begin position="63"/>
        <end position="122"/>
    </location>
</feature>
<dbReference type="PANTHER" id="PTHR23257">
    <property type="entry name" value="SERINE-THREONINE PROTEIN KINASE"/>
    <property type="match status" value="1"/>
</dbReference>
<dbReference type="GO" id="GO:0005524">
    <property type="term" value="F:ATP binding"/>
    <property type="evidence" value="ECO:0007669"/>
    <property type="project" value="InterPro"/>
</dbReference>
<dbReference type="GO" id="GO:0004672">
    <property type="term" value="F:protein kinase activity"/>
    <property type="evidence" value="ECO:0007669"/>
    <property type="project" value="InterPro"/>
</dbReference>
<feature type="compositionally biased region" description="Pro residues" evidence="4">
    <location>
        <begin position="981"/>
        <end position="1006"/>
    </location>
</feature>
<gene>
    <name evidence="7" type="ORF">PMAYCL1PPCAC_29267</name>
</gene>
<evidence type="ECO:0000256" key="2">
    <source>
        <dbReference type="ARBA" id="ARBA00022443"/>
    </source>
</evidence>
<keyword evidence="2 3" id="KW-0728">SH3 domain</keyword>
<dbReference type="InterPro" id="IPR001245">
    <property type="entry name" value="Ser-Thr/Tyr_kinase_cat_dom"/>
</dbReference>
<keyword evidence="8" id="KW-1185">Reference proteome</keyword>
<feature type="region of interest" description="Disordered" evidence="4">
    <location>
        <begin position="619"/>
        <end position="702"/>
    </location>
</feature>
<dbReference type="InterPro" id="IPR001452">
    <property type="entry name" value="SH3_domain"/>
</dbReference>
<dbReference type="Gene3D" id="1.10.510.10">
    <property type="entry name" value="Transferase(Phosphotransferase) domain 1"/>
    <property type="match status" value="1"/>
</dbReference>
<organism evidence="7 8">
    <name type="scientific">Pristionchus mayeri</name>
    <dbReference type="NCBI Taxonomy" id="1317129"/>
    <lineage>
        <taxon>Eukaryota</taxon>
        <taxon>Metazoa</taxon>
        <taxon>Ecdysozoa</taxon>
        <taxon>Nematoda</taxon>
        <taxon>Chromadorea</taxon>
        <taxon>Rhabditida</taxon>
        <taxon>Rhabditina</taxon>
        <taxon>Diplogasteromorpha</taxon>
        <taxon>Diplogasteroidea</taxon>
        <taxon>Neodiplogasteridae</taxon>
        <taxon>Pristionchus</taxon>
    </lineage>
</organism>